<evidence type="ECO:0000313" key="2">
    <source>
        <dbReference type="Proteomes" id="UP000886860"/>
    </source>
</evidence>
<accession>A0A9D1GHY0</accession>
<proteinExistence type="predicted"/>
<protein>
    <submittedName>
        <fullName evidence="1">Molecular chaperone Hsp90</fullName>
    </submittedName>
</protein>
<dbReference type="Proteomes" id="UP000886860">
    <property type="component" value="Unassembled WGS sequence"/>
</dbReference>
<comment type="caution">
    <text evidence="1">The sequence shown here is derived from an EMBL/GenBank/DDBJ whole genome shotgun (WGS) entry which is preliminary data.</text>
</comment>
<reference evidence="1" key="1">
    <citation type="submission" date="2020-10" db="EMBL/GenBank/DDBJ databases">
        <authorList>
            <person name="Gilroy R."/>
        </authorList>
    </citation>
    <scope>NUCLEOTIDE SEQUENCE</scope>
    <source>
        <strain evidence="1">CHK123-3438</strain>
    </source>
</reference>
<organism evidence="1 2">
    <name type="scientific">Candidatus Caccovicinus merdipullorum</name>
    <dbReference type="NCBI Taxonomy" id="2840724"/>
    <lineage>
        <taxon>Bacteria</taxon>
        <taxon>Bacillati</taxon>
        <taxon>Bacillota</taxon>
        <taxon>Clostridia</taxon>
        <taxon>Eubacteriales</taxon>
        <taxon>Candidatus Caccovicinus</taxon>
    </lineage>
</organism>
<sequence>MEKSVLDFVTEKTHALIDAPTCSSETKAAAKAWLDAVGTDREAEETQAYIKELEEDIMPVDQLIAFAGSKQGSQYFGEEKAAQIAAHGKEIQAAGRKYCDCPACAIVEEILEKKDQMI</sequence>
<evidence type="ECO:0000313" key="1">
    <source>
        <dbReference type="EMBL" id="HIT40489.1"/>
    </source>
</evidence>
<dbReference type="AlphaFoldDB" id="A0A9D1GHY0"/>
<name>A0A9D1GHY0_9FIRM</name>
<dbReference type="EMBL" id="DVKS01000001">
    <property type="protein sequence ID" value="HIT40489.1"/>
    <property type="molecule type" value="Genomic_DNA"/>
</dbReference>
<reference evidence="1" key="2">
    <citation type="journal article" date="2021" name="PeerJ">
        <title>Extensive microbial diversity within the chicken gut microbiome revealed by metagenomics and culture.</title>
        <authorList>
            <person name="Gilroy R."/>
            <person name="Ravi A."/>
            <person name="Getino M."/>
            <person name="Pursley I."/>
            <person name="Horton D.L."/>
            <person name="Alikhan N.F."/>
            <person name="Baker D."/>
            <person name="Gharbi K."/>
            <person name="Hall N."/>
            <person name="Watson M."/>
            <person name="Adriaenssens E.M."/>
            <person name="Foster-Nyarko E."/>
            <person name="Jarju S."/>
            <person name="Secka A."/>
            <person name="Antonio M."/>
            <person name="Oren A."/>
            <person name="Chaudhuri R.R."/>
            <person name="La Ragione R."/>
            <person name="Hildebrand F."/>
            <person name="Pallen M.J."/>
        </authorList>
    </citation>
    <scope>NUCLEOTIDE SEQUENCE</scope>
    <source>
        <strain evidence="1">CHK123-3438</strain>
    </source>
</reference>
<gene>
    <name evidence="1" type="ORF">IAB60_00055</name>
</gene>